<evidence type="ECO:0000313" key="7">
    <source>
        <dbReference type="EMBL" id="QQU56181.1"/>
    </source>
</evidence>
<feature type="transmembrane region" description="Helical" evidence="5">
    <location>
        <begin position="409"/>
        <end position="435"/>
    </location>
</feature>
<keyword evidence="2 5" id="KW-0812">Transmembrane</keyword>
<feature type="transmembrane region" description="Helical" evidence="5">
    <location>
        <begin position="84"/>
        <end position="105"/>
    </location>
</feature>
<feature type="transmembrane region" description="Helical" evidence="5">
    <location>
        <begin position="141"/>
        <end position="163"/>
    </location>
</feature>
<feature type="transmembrane region" description="Helical" evidence="5">
    <location>
        <begin position="286"/>
        <end position="307"/>
    </location>
</feature>
<dbReference type="PROSITE" id="PS50850">
    <property type="entry name" value="MFS"/>
    <property type="match status" value="1"/>
</dbReference>
<evidence type="ECO:0000256" key="1">
    <source>
        <dbReference type="ARBA" id="ARBA00004127"/>
    </source>
</evidence>
<organism evidence="7 8">
    <name type="scientific">Serratia liquefaciens</name>
    <dbReference type="NCBI Taxonomy" id="614"/>
    <lineage>
        <taxon>Bacteria</taxon>
        <taxon>Pseudomonadati</taxon>
        <taxon>Pseudomonadota</taxon>
        <taxon>Gammaproteobacteria</taxon>
        <taxon>Enterobacterales</taxon>
        <taxon>Yersiniaceae</taxon>
        <taxon>Serratia</taxon>
    </lineage>
</organism>
<dbReference type="Pfam" id="PF07690">
    <property type="entry name" value="MFS_1"/>
    <property type="match status" value="2"/>
</dbReference>
<dbReference type="InterPro" id="IPR005829">
    <property type="entry name" value="Sugar_transporter_CS"/>
</dbReference>
<feature type="transmembrane region" description="Helical" evidence="5">
    <location>
        <begin position="203"/>
        <end position="224"/>
    </location>
</feature>
<dbReference type="Gene3D" id="1.20.1250.20">
    <property type="entry name" value="MFS general substrate transporter like domains"/>
    <property type="match status" value="1"/>
</dbReference>
<name>A0ABX7D786_SERLI</name>
<feature type="transmembrane region" description="Helical" evidence="5">
    <location>
        <begin position="319"/>
        <end position="338"/>
    </location>
</feature>
<dbReference type="PANTHER" id="PTHR23508:SF10">
    <property type="entry name" value="CARBOXYLIC ACID TRANSPORTER PROTEIN HOMOLOG"/>
    <property type="match status" value="1"/>
</dbReference>
<gene>
    <name evidence="7" type="ORF">I6I38_03965</name>
</gene>
<feature type="transmembrane region" description="Helical" evidence="5">
    <location>
        <begin position="175"/>
        <end position="197"/>
    </location>
</feature>
<evidence type="ECO:0000256" key="3">
    <source>
        <dbReference type="ARBA" id="ARBA00022989"/>
    </source>
</evidence>
<evidence type="ECO:0000256" key="4">
    <source>
        <dbReference type="ARBA" id="ARBA00023136"/>
    </source>
</evidence>
<proteinExistence type="predicted"/>
<feature type="transmembrane region" description="Helical" evidence="5">
    <location>
        <begin position="345"/>
        <end position="367"/>
    </location>
</feature>
<dbReference type="CDD" id="cd17365">
    <property type="entry name" value="MFS_PcaK_like"/>
    <property type="match status" value="1"/>
</dbReference>
<feature type="transmembrane region" description="Helical" evidence="5">
    <location>
        <begin position="48"/>
        <end position="72"/>
    </location>
</feature>
<dbReference type="EMBL" id="CP068148">
    <property type="protein sequence ID" value="QQU56181.1"/>
    <property type="molecule type" value="Genomic_DNA"/>
</dbReference>
<protein>
    <submittedName>
        <fullName evidence="7">MFS transporter</fullName>
    </submittedName>
</protein>
<keyword evidence="3 5" id="KW-1133">Transmembrane helix</keyword>
<dbReference type="PROSITE" id="PS00216">
    <property type="entry name" value="SUGAR_TRANSPORT_1"/>
    <property type="match status" value="1"/>
</dbReference>
<evidence type="ECO:0000259" key="6">
    <source>
        <dbReference type="PROSITE" id="PS50850"/>
    </source>
</evidence>
<dbReference type="PANTHER" id="PTHR23508">
    <property type="entry name" value="CARBOXYLIC ACID TRANSPORTER PROTEIN HOMOLOG"/>
    <property type="match status" value="1"/>
</dbReference>
<feature type="domain" description="Major facilitator superfamily (MFS) profile" evidence="6">
    <location>
        <begin position="50"/>
        <end position="464"/>
    </location>
</feature>
<evidence type="ECO:0000256" key="5">
    <source>
        <dbReference type="SAM" id="Phobius"/>
    </source>
</evidence>
<keyword evidence="4 5" id="KW-0472">Membrane</keyword>
<dbReference type="InterPro" id="IPR020846">
    <property type="entry name" value="MFS_dom"/>
</dbReference>
<evidence type="ECO:0000313" key="8">
    <source>
        <dbReference type="Proteomes" id="UP000595237"/>
    </source>
</evidence>
<dbReference type="RefSeq" id="WP_201896053.1">
    <property type="nucleotide sequence ID" value="NZ_CP068148.1"/>
</dbReference>
<dbReference type="Proteomes" id="UP000595237">
    <property type="component" value="Chromosome"/>
</dbReference>
<dbReference type="PROSITE" id="PS00217">
    <property type="entry name" value="SUGAR_TRANSPORT_2"/>
    <property type="match status" value="1"/>
</dbReference>
<reference evidence="7 8" key="1">
    <citation type="submission" date="2021-01" db="EMBL/GenBank/DDBJ databases">
        <title>FDA dAtabase for Regulatory Grade micrObial Sequences (FDA-ARGOS): Supporting development and validation of Infectious Disease Dx tests.</title>
        <authorList>
            <person name="Blissenbach B."/>
            <person name="Krut O."/>
            <person name="Tallon L."/>
            <person name="Sadzewicz L."/>
            <person name="Zhao X."/>
            <person name="Boylan J."/>
            <person name="Ott S."/>
            <person name="Bowen H."/>
            <person name="Vavikolanu K."/>
            <person name="Mehta A."/>
            <person name="Aluvathingal J."/>
            <person name="Nadendla S."/>
            <person name="Yan Y."/>
            <person name="Sichtig H."/>
        </authorList>
    </citation>
    <scope>NUCLEOTIDE SEQUENCE [LARGE SCALE GENOMIC DNA]</scope>
    <source>
        <strain evidence="7 8">FDAARGOS_1081</strain>
    </source>
</reference>
<feature type="transmembrane region" description="Helical" evidence="5">
    <location>
        <begin position="373"/>
        <end position="397"/>
    </location>
</feature>
<feature type="transmembrane region" description="Helical" evidence="5">
    <location>
        <begin position="117"/>
        <end position="135"/>
    </location>
</feature>
<comment type="subcellular location">
    <subcellularLocation>
        <location evidence="1">Endomembrane system</location>
        <topology evidence="1">Multi-pass membrane protein</topology>
    </subcellularLocation>
</comment>
<feature type="transmembrane region" description="Helical" evidence="5">
    <location>
        <begin position="441"/>
        <end position="461"/>
    </location>
</feature>
<accession>A0ABX7D786</accession>
<dbReference type="InterPro" id="IPR036259">
    <property type="entry name" value="MFS_trans_sf"/>
</dbReference>
<dbReference type="SUPFAM" id="SSF103473">
    <property type="entry name" value="MFS general substrate transporter"/>
    <property type="match status" value="1"/>
</dbReference>
<evidence type="ECO:0000256" key="2">
    <source>
        <dbReference type="ARBA" id="ARBA00022692"/>
    </source>
</evidence>
<sequence>MTEDKKYILLKNIFYSHKKGYPVSMSANEGMQSIQEMVDSTGTRRGQVLLLTMCALCLLCDGFDIQAMGYAAPAIRDAWSLETAVLGPVFSAGLAGIAIGAFALGWLADRIGRRPSIISATLIFGVFTLCSAFAQNVNQLMAFRFLAGVALGGVMPNCIALVVEYSPLRQRATYITAITCFFAIGGGLGGVTAALLIPLVGWQAIFILGGLLPIILAISMWAYLPESAQWMLRCGKGEAAIRSTLLKVFPEQQAMSVDLSNSHVGMQRAKATVVDLFRDNRATFTLLLWLVNFMNLIDLYFLANWLPTLIKDAGLSLEIANLATGALQFGGVLGTLALGRLIDKFGAYSVLITGFSIAALSIAAIGFEPKNLLILFSSVFVTGVFVVGGMPGVNALAAGGYPTFLRSTGLGWGLGIGRGASMLGPLLGAALIARHWMASDLLLLAAVPAVVSALAIGGMWLQKRESHYD</sequence>
<dbReference type="InterPro" id="IPR011701">
    <property type="entry name" value="MFS"/>
</dbReference>
<keyword evidence="8" id="KW-1185">Reference proteome</keyword>